<evidence type="ECO:0000256" key="3">
    <source>
        <dbReference type="ARBA" id="ARBA00022821"/>
    </source>
</evidence>
<dbReference type="Gramene" id="TraesARI7D03G04363140.1">
    <property type="protein sequence ID" value="TraesARI7D03G04363140.1.CDS1"/>
    <property type="gene ID" value="TraesARI7D03G04363140"/>
</dbReference>
<dbReference type="Gramene" id="TraesJAGUn03G04487730.1">
    <property type="protein sequence ID" value="TraesJAGUn03G04487730.1.CDS1"/>
    <property type="gene ID" value="TraesJAGUn03G04487730"/>
</dbReference>
<dbReference type="RefSeq" id="XP_044445740.1">
    <property type="nucleotide sequence ID" value="XM_044589805.1"/>
</dbReference>
<dbReference type="Pfam" id="PF13855">
    <property type="entry name" value="LRR_8"/>
    <property type="match status" value="1"/>
</dbReference>
<dbReference type="Proteomes" id="UP000019116">
    <property type="component" value="Chromosome Un"/>
</dbReference>
<dbReference type="InterPro" id="IPR032675">
    <property type="entry name" value="LRR_dom_sf"/>
</dbReference>
<gene>
    <name evidence="8" type="primary">LOC123172918</name>
</gene>
<dbReference type="Gene3D" id="3.80.10.10">
    <property type="entry name" value="Ribonuclease Inhibitor"/>
    <property type="match status" value="2"/>
</dbReference>
<dbReference type="GO" id="GO:0043531">
    <property type="term" value="F:ADP binding"/>
    <property type="evidence" value="ECO:0007669"/>
    <property type="project" value="InterPro"/>
</dbReference>
<dbReference type="InterPro" id="IPR003591">
    <property type="entry name" value="Leu-rich_rpt_typical-subtyp"/>
</dbReference>
<evidence type="ECO:0000313" key="9">
    <source>
        <dbReference type="Proteomes" id="UP000019116"/>
    </source>
</evidence>
<dbReference type="Gramene" id="TraesCSU02G103100.1">
    <property type="protein sequence ID" value="TraesCSU02G103100.1.cds1"/>
    <property type="gene ID" value="TraesCSU02G103100"/>
</dbReference>
<dbReference type="PANTHER" id="PTHR23155:SF1167">
    <property type="entry name" value="OS08G0412100 PROTEIN"/>
    <property type="match status" value="1"/>
</dbReference>
<dbReference type="Gene3D" id="1.10.10.10">
    <property type="entry name" value="Winged helix-like DNA-binding domain superfamily/Winged helix DNA-binding domain"/>
    <property type="match status" value="1"/>
</dbReference>
<dbReference type="OMA" id="MRIPRWI"/>
<dbReference type="KEGG" id="taes:123172918"/>
<dbReference type="InterPro" id="IPR001611">
    <property type="entry name" value="Leu-rich_rpt"/>
</dbReference>
<dbReference type="SUPFAM" id="SSF52540">
    <property type="entry name" value="P-loop containing nucleoside triphosphate hydrolases"/>
    <property type="match status" value="1"/>
</dbReference>
<protein>
    <submittedName>
        <fullName evidence="8">Uncharacterized protein</fullName>
    </submittedName>
</protein>
<keyword evidence="9" id="KW-1185">Reference proteome</keyword>
<reference evidence="8" key="2">
    <citation type="submission" date="2018-10" db="UniProtKB">
        <authorList>
            <consortium name="EnsemblPlants"/>
        </authorList>
    </citation>
    <scope>IDENTIFICATION</scope>
</reference>
<organism evidence="8">
    <name type="scientific">Triticum aestivum</name>
    <name type="common">Wheat</name>
    <dbReference type="NCBI Taxonomy" id="4565"/>
    <lineage>
        <taxon>Eukaryota</taxon>
        <taxon>Viridiplantae</taxon>
        <taxon>Streptophyta</taxon>
        <taxon>Embryophyta</taxon>
        <taxon>Tracheophyta</taxon>
        <taxon>Spermatophyta</taxon>
        <taxon>Magnoliopsida</taxon>
        <taxon>Liliopsida</taxon>
        <taxon>Poales</taxon>
        <taxon>Poaceae</taxon>
        <taxon>BOP clade</taxon>
        <taxon>Pooideae</taxon>
        <taxon>Triticodae</taxon>
        <taxon>Triticeae</taxon>
        <taxon>Triticinae</taxon>
        <taxon>Triticum</taxon>
    </lineage>
</organism>
<keyword evidence="3" id="KW-0611">Plant defense</keyword>
<dbReference type="GO" id="GO:0006952">
    <property type="term" value="P:defense response"/>
    <property type="evidence" value="ECO:0007669"/>
    <property type="project" value="UniProtKB-KW"/>
</dbReference>
<dbReference type="InterPro" id="IPR058922">
    <property type="entry name" value="WHD_DRP"/>
</dbReference>
<evidence type="ECO:0000256" key="1">
    <source>
        <dbReference type="ARBA" id="ARBA00022614"/>
    </source>
</evidence>
<sequence length="793" mass="91136">MVIIDDIWHGGEWETIRRSLPLNTLGSRIVTTTRINAIAEKWRDDFDALIYKMDTEWDYVREIWAYIIGEEDVAAGMVAKFDMVAADFDCDHPVVHMCGGMPLALVCMFSALAKEQEQQGLHVKKASDVQDRIWEKVKRNGIQNTPGFEPLVESLQLGYIHLPHHMLKTCLLYCCIYPEGREIKRGHLMRRWTAERFVCKEEIAKGYFEELVNRGLIPFVKKRYSQNYGKYRVHPVMRNFLRCKLREDNFITCSSDIPASYACRIRLLCIDEDPMSDSDSVTDDGPMSEIDWSHIRSLVVFGSARRARLGQLKCLRVLDLQFNEGLENDDLKDMCGLFRVRHLFGLRGRFISEIPPEIRGLQHLETLEVRGTRITGLPVEIGKLQHLKNLDLKQNEYLKEVPRVIRDLQHLENLSLNTTGITELPREIITRLPQLRSLDVSRNPKITELPSEIWNLQHLRTLNLGNTQITQLPREVANLQNLETLNLNRTRIRKLPREIGKLQHLESLNLYLSLVRKIPMEMEGLNKLKSLVTDGFNALPWEAAKLSRLLGLPEGLCQIWKNSDVVSSLAGEILHLKFTQLLGLTIGTKQMRIPRWIKDHFSDLGTLDIRVCKLEEDGLKILREMPNLQILDLYFEVVPREPVAIRGGGFPRLMRLTIDSRVPRVFFQEGAMPMLEWLVIVFQFYAGPPNRDPVGINHLTELSIVQIRCEKECYSADAPCISATIDVLREEAWEHRNDVLFSVTGYRSGTYAANKNSADILEEVNDACSSETGEFERGGEQQQGEMEEERSQA</sequence>
<evidence type="ECO:0000256" key="4">
    <source>
        <dbReference type="SAM" id="MobiDB-lite"/>
    </source>
</evidence>
<dbReference type="SUPFAM" id="SSF52058">
    <property type="entry name" value="L domain-like"/>
    <property type="match status" value="1"/>
</dbReference>
<dbReference type="Pfam" id="PF00931">
    <property type="entry name" value="NB-ARC"/>
    <property type="match status" value="1"/>
</dbReference>
<dbReference type="GO" id="GO:0051707">
    <property type="term" value="P:response to other organism"/>
    <property type="evidence" value="ECO:0007669"/>
    <property type="project" value="UniProtKB-ARBA"/>
</dbReference>
<name>A0A3B6U161_WHEAT</name>
<proteinExistence type="predicted"/>
<evidence type="ECO:0000259" key="6">
    <source>
        <dbReference type="Pfam" id="PF23559"/>
    </source>
</evidence>
<dbReference type="GO" id="GO:0035556">
    <property type="term" value="P:intracellular signal transduction"/>
    <property type="evidence" value="ECO:0000318"/>
    <property type="project" value="GO_Central"/>
</dbReference>
<dbReference type="EnsemblPlants" id="TraesCSU02G103100.1">
    <property type="protein sequence ID" value="TraesCSU02G103100.1.cds1"/>
    <property type="gene ID" value="TraesCSU02G103100"/>
</dbReference>
<dbReference type="Gramene" id="TraesCSU03G0105700.1">
    <property type="protein sequence ID" value="TraesCSU03G0105700.1.CDS1"/>
    <property type="gene ID" value="TraesCSU03G0105700"/>
</dbReference>
<dbReference type="Pfam" id="PF23598">
    <property type="entry name" value="LRR_14"/>
    <property type="match status" value="1"/>
</dbReference>
<feature type="region of interest" description="Disordered" evidence="4">
    <location>
        <begin position="768"/>
        <end position="793"/>
    </location>
</feature>
<evidence type="ECO:0000313" key="8">
    <source>
        <dbReference type="EnsemblPlants" id="TraesCSU02G103100.1.cds1"/>
    </source>
</evidence>
<dbReference type="STRING" id="4565.A0A3B6U161"/>
<dbReference type="AlphaFoldDB" id="A0A3B6U161"/>
<evidence type="ECO:0000259" key="5">
    <source>
        <dbReference type="Pfam" id="PF00931"/>
    </source>
</evidence>
<keyword evidence="2" id="KW-0677">Repeat</keyword>
<keyword evidence="1" id="KW-0433">Leucine-rich repeat</keyword>
<evidence type="ECO:0000256" key="2">
    <source>
        <dbReference type="ARBA" id="ARBA00022737"/>
    </source>
</evidence>
<dbReference type="InterPro" id="IPR055414">
    <property type="entry name" value="LRR_R13L4/SHOC2-like"/>
</dbReference>
<feature type="domain" description="Disease resistance R13L4/SHOC-2-like LRR" evidence="7">
    <location>
        <begin position="429"/>
        <end position="737"/>
    </location>
</feature>
<dbReference type="SMART" id="SM00369">
    <property type="entry name" value="LRR_TYP"/>
    <property type="match status" value="5"/>
</dbReference>
<reference evidence="8" key="1">
    <citation type="submission" date="2018-08" db="EMBL/GenBank/DDBJ databases">
        <authorList>
            <person name="Rossello M."/>
        </authorList>
    </citation>
    <scope>NUCLEOTIDE SEQUENCE [LARGE SCALE GENOMIC DNA]</scope>
    <source>
        <strain evidence="8">cv. Chinese Spring</strain>
    </source>
</reference>
<dbReference type="PANTHER" id="PTHR23155">
    <property type="entry name" value="DISEASE RESISTANCE PROTEIN RP"/>
    <property type="match status" value="1"/>
</dbReference>
<dbReference type="Pfam" id="PF23559">
    <property type="entry name" value="WHD_DRP"/>
    <property type="match status" value="1"/>
</dbReference>
<dbReference type="InterPro" id="IPR044974">
    <property type="entry name" value="Disease_R_plants"/>
</dbReference>
<dbReference type="GeneID" id="123172918"/>
<accession>A0A3B6U161</accession>
<feature type="domain" description="NB-ARC" evidence="5">
    <location>
        <begin position="1"/>
        <end position="44"/>
    </location>
</feature>
<dbReference type="InterPro" id="IPR036388">
    <property type="entry name" value="WH-like_DNA-bd_sf"/>
</dbReference>
<dbReference type="InterPro" id="IPR002182">
    <property type="entry name" value="NB-ARC"/>
</dbReference>
<dbReference type="SMR" id="A0A3B6U161"/>
<evidence type="ECO:0000259" key="7">
    <source>
        <dbReference type="Pfam" id="PF23598"/>
    </source>
</evidence>
<dbReference type="InterPro" id="IPR027417">
    <property type="entry name" value="P-loop_NTPase"/>
</dbReference>
<feature type="domain" description="Disease resistance protein winged helix" evidence="6">
    <location>
        <begin position="176"/>
        <end position="240"/>
    </location>
</feature>